<evidence type="ECO:0000259" key="10">
    <source>
        <dbReference type="Pfam" id="PF01087"/>
    </source>
</evidence>
<evidence type="ECO:0000256" key="4">
    <source>
        <dbReference type="ARBA" id="ARBA00022723"/>
    </source>
</evidence>
<keyword evidence="5 9" id="KW-0862">Zinc</keyword>
<dbReference type="InterPro" id="IPR005850">
    <property type="entry name" value="GalP_Utransf_C"/>
</dbReference>
<comment type="cofactor">
    <cofactor evidence="9">
        <name>Zn(2+)</name>
        <dbReference type="ChEBI" id="CHEBI:29105"/>
    </cofactor>
    <text evidence="9">Binds 1 zinc ion per subunit.</text>
</comment>
<dbReference type="PIRSF" id="PIRSF000808">
    <property type="entry name" value="GalT"/>
    <property type="match status" value="1"/>
</dbReference>
<feature type="domain" description="Galactose-1-phosphate uridyl transferase N-terminal" evidence="10">
    <location>
        <begin position="3"/>
        <end position="176"/>
    </location>
</feature>
<dbReference type="Pfam" id="PF01087">
    <property type="entry name" value="GalP_UDP_transf"/>
    <property type="match status" value="1"/>
</dbReference>
<dbReference type="GO" id="GO:0008270">
    <property type="term" value="F:zinc ion binding"/>
    <property type="evidence" value="ECO:0007669"/>
    <property type="project" value="InterPro"/>
</dbReference>
<dbReference type="PANTHER" id="PTHR42763">
    <property type="entry name" value="ADP-GLUCOSE PHOSPHORYLASE"/>
    <property type="match status" value="1"/>
</dbReference>
<evidence type="ECO:0000256" key="3">
    <source>
        <dbReference type="ARBA" id="ARBA00022695"/>
    </source>
</evidence>
<dbReference type="GO" id="GO:0006012">
    <property type="term" value="P:galactose metabolic process"/>
    <property type="evidence" value="ECO:0007669"/>
    <property type="project" value="UniProtKB-UniRule"/>
</dbReference>
<feature type="active site" description="Tele-UMP-histidine intermediate" evidence="8">
    <location>
        <position position="166"/>
    </location>
</feature>
<evidence type="ECO:0000256" key="1">
    <source>
        <dbReference type="ARBA" id="ARBA00010951"/>
    </source>
</evidence>
<organism evidence="12 13">
    <name type="scientific">candidate division GN15 bacterium</name>
    <dbReference type="NCBI Taxonomy" id="2072418"/>
    <lineage>
        <taxon>Bacteria</taxon>
        <taxon>candidate division GN15</taxon>
    </lineage>
</organism>
<reference evidence="12 13" key="1">
    <citation type="journal article" date="2018" name="ISME J.">
        <title>A methanotrophic archaeon couples anaerobic oxidation of methane to Fe(III) reduction.</title>
        <authorList>
            <person name="Cai C."/>
            <person name="Leu A.O."/>
            <person name="Xie G.J."/>
            <person name="Guo J."/>
            <person name="Feng Y."/>
            <person name="Zhao J.X."/>
            <person name="Tyson G.W."/>
            <person name="Yuan Z."/>
            <person name="Hu S."/>
        </authorList>
    </citation>
    <scope>NUCLEOTIDE SEQUENCE [LARGE SCALE GENOMIC DNA]</scope>
    <source>
        <strain evidence="12">FeB_12</strain>
    </source>
</reference>
<evidence type="ECO:0000256" key="5">
    <source>
        <dbReference type="ARBA" id="ARBA00022833"/>
    </source>
</evidence>
<proteinExistence type="inferred from homology"/>
<dbReference type="Proteomes" id="UP000250918">
    <property type="component" value="Unassembled WGS sequence"/>
</dbReference>
<gene>
    <name evidence="12" type="primary">galT</name>
    <name evidence="12" type="ORF">C3F09_00430</name>
</gene>
<keyword evidence="4 9" id="KW-0479">Metal-binding</keyword>
<name>A0A855X4X9_9BACT</name>
<dbReference type="PANTHER" id="PTHR42763:SF1">
    <property type="entry name" value="UDP-GLUCOSE--HEXOSE-1-PHOSPHATE URIDYLYLTRANSFERASE"/>
    <property type="match status" value="1"/>
</dbReference>
<dbReference type="Gene3D" id="3.30.428.10">
    <property type="entry name" value="HIT-like"/>
    <property type="match status" value="2"/>
</dbReference>
<dbReference type="InterPro" id="IPR001937">
    <property type="entry name" value="GalP_UDPtransf1"/>
</dbReference>
<dbReference type="InterPro" id="IPR005849">
    <property type="entry name" value="GalP_Utransf_N"/>
</dbReference>
<accession>A0A855X4X9</accession>
<keyword evidence="3 12" id="KW-0548">Nucleotidyltransferase</keyword>
<keyword evidence="2 12" id="KW-0808">Transferase</keyword>
<evidence type="ECO:0000313" key="13">
    <source>
        <dbReference type="Proteomes" id="UP000250918"/>
    </source>
</evidence>
<feature type="domain" description="Galactose-1-phosphate uridyl transferase C-terminal" evidence="11">
    <location>
        <begin position="186"/>
        <end position="298"/>
    </location>
</feature>
<feature type="binding site" evidence="9">
    <location>
        <position position="40"/>
    </location>
    <ligand>
        <name>Zn(2+)</name>
        <dbReference type="ChEBI" id="CHEBI:29105"/>
    </ligand>
</feature>
<dbReference type="EMBL" id="PQAP01000001">
    <property type="protein sequence ID" value="PWB76469.1"/>
    <property type="molecule type" value="Genomic_DNA"/>
</dbReference>
<evidence type="ECO:0000256" key="2">
    <source>
        <dbReference type="ARBA" id="ARBA00022679"/>
    </source>
</evidence>
<dbReference type="SUPFAM" id="SSF54197">
    <property type="entry name" value="HIT-like"/>
    <property type="match status" value="2"/>
</dbReference>
<evidence type="ECO:0000256" key="6">
    <source>
        <dbReference type="ARBA" id="ARBA00023277"/>
    </source>
</evidence>
<keyword evidence="6" id="KW-0119">Carbohydrate metabolism</keyword>
<dbReference type="InterPro" id="IPR036265">
    <property type="entry name" value="HIT-like_sf"/>
</dbReference>
<dbReference type="InterPro" id="IPR053177">
    <property type="entry name" value="ADP-glucose_phosphorylase"/>
</dbReference>
<evidence type="ECO:0000313" key="12">
    <source>
        <dbReference type="EMBL" id="PWB76469.1"/>
    </source>
</evidence>
<dbReference type="GO" id="GO:0008108">
    <property type="term" value="F:UDP-glucose:hexose-1-phosphate uridylyltransferase activity"/>
    <property type="evidence" value="ECO:0007669"/>
    <property type="project" value="UniProtKB-UniRule"/>
</dbReference>
<dbReference type="AlphaFoldDB" id="A0A855X4X9"/>
<evidence type="ECO:0000256" key="7">
    <source>
        <dbReference type="NCBIfam" id="TIGR00209"/>
    </source>
</evidence>
<dbReference type="Pfam" id="PF02744">
    <property type="entry name" value="GalP_UDP_tr_C"/>
    <property type="match status" value="1"/>
</dbReference>
<sequence length="348" mass="40169">MPELRKDPIIGRWVIISTDRARRPSSFSSMPRPREEASMCPFCPGNEAHTPPEVFAYRQPNSVPNRPGWRVRVISNKFPALVIEGNLSRQAKGLYDQMNGIGAHEVIIETPHHGRDMVDMTDEEIRDVLWIYRERMLDLARDSRFKYILIFKNHGEAAGASLEHEHSQLIATPIIPKRVTEELDGSRQYYSFKERCIFCDIIRQEIMEYERIVKDYDAFISFQPFASRFPFETWIIPKPHQSSFLEMSDQEYLILAAALKDTLGRIKLALNNPAFNFILHTRPISKDSHEYFHWHIEIFPKVTKMAGFEWGSGFYINPTSPEEAASFLRGIDMNGRHYSGQTGSASNG</sequence>
<dbReference type="NCBIfam" id="TIGR00209">
    <property type="entry name" value="galT_1"/>
    <property type="match status" value="1"/>
</dbReference>
<evidence type="ECO:0000259" key="11">
    <source>
        <dbReference type="Pfam" id="PF02744"/>
    </source>
</evidence>
<evidence type="ECO:0000256" key="9">
    <source>
        <dbReference type="PIRSR" id="PIRSR000808-3"/>
    </source>
</evidence>
<feature type="binding site" evidence="9">
    <location>
        <position position="164"/>
    </location>
    <ligand>
        <name>Zn(2+)</name>
        <dbReference type="ChEBI" id="CHEBI:29105"/>
    </ligand>
</feature>
<dbReference type="EC" id="2.7.7.12" evidence="7"/>
<feature type="binding site" evidence="9">
    <location>
        <position position="113"/>
    </location>
    <ligand>
        <name>Zn(2+)</name>
        <dbReference type="ChEBI" id="CHEBI:29105"/>
    </ligand>
</feature>
<protein>
    <recommendedName>
        <fullName evidence="7">Galactose-1-phosphate uridylyltransferase</fullName>
        <ecNumber evidence="7">2.7.7.12</ecNumber>
    </recommendedName>
</protein>
<dbReference type="UniPathway" id="UPA00214"/>
<evidence type="ECO:0000256" key="8">
    <source>
        <dbReference type="PIRSR" id="PIRSR000808-1"/>
    </source>
</evidence>
<comment type="caution">
    <text evidence="12">The sequence shown here is derived from an EMBL/GenBank/DDBJ whole genome shotgun (WGS) entry which is preliminary data.</text>
</comment>
<comment type="similarity">
    <text evidence="1">Belongs to the galactose-1-phosphate uridylyltransferase type 1 family.</text>
</comment>
<feature type="binding site" evidence="9">
    <location>
        <position position="43"/>
    </location>
    <ligand>
        <name>Zn(2+)</name>
        <dbReference type="ChEBI" id="CHEBI:29105"/>
    </ligand>
</feature>